<evidence type="ECO:0000256" key="1">
    <source>
        <dbReference type="ARBA" id="ARBA00022801"/>
    </source>
</evidence>
<dbReference type="InterPro" id="IPR050287">
    <property type="entry name" value="MTA/SAH_deaminase"/>
</dbReference>
<dbReference type="SUPFAM" id="SSF51556">
    <property type="entry name" value="Metallo-dependent hydrolases"/>
    <property type="match status" value="1"/>
</dbReference>
<organism evidence="3 4">
    <name type="scientific">Gottschalkia purinilytica</name>
    <name type="common">Clostridium purinilyticum</name>
    <dbReference type="NCBI Taxonomy" id="1503"/>
    <lineage>
        <taxon>Bacteria</taxon>
        <taxon>Bacillati</taxon>
        <taxon>Bacillota</taxon>
        <taxon>Tissierellia</taxon>
        <taxon>Tissierellales</taxon>
        <taxon>Gottschalkiaceae</taxon>
        <taxon>Gottschalkia</taxon>
    </lineage>
</organism>
<accession>A0A0L0W7P8</accession>
<evidence type="ECO:0000313" key="4">
    <source>
        <dbReference type="Proteomes" id="UP000037267"/>
    </source>
</evidence>
<evidence type="ECO:0000313" key="3">
    <source>
        <dbReference type="EMBL" id="KNF07564.1"/>
    </source>
</evidence>
<dbReference type="RefSeq" id="WP_050356149.1">
    <property type="nucleotide sequence ID" value="NZ_LGSS01000015.1"/>
</dbReference>
<keyword evidence="4" id="KW-1185">Reference proteome</keyword>
<dbReference type="InterPro" id="IPR011059">
    <property type="entry name" value="Metal-dep_hydrolase_composite"/>
</dbReference>
<dbReference type="PANTHER" id="PTHR43794">
    <property type="entry name" value="AMINOHYDROLASE SSNA-RELATED"/>
    <property type="match status" value="1"/>
</dbReference>
<evidence type="ECO:0000259" key="2">
    <source>
        <dbReference type="Pfam" id="PF01979"/>
    </source>
</evidence>
<dbReference type="PATRIC" id="fig|1503.3.peg.601"/>
<dbReference type="OrthoDB" id="9807210at2"/>
<dbReference type="STRING" id="1503.CLPU_15c00580"/>
<dbReference type="InterPro" id="IPR006680">
    <property type="entry name" value="Amidohydro-rel"/>
</dbReference>
<sequence length="447" mass="49970">MHKINSDMIIRNCSILTEDYKIAENKSIVINDSRILDIDDIEIIDEKYKAEEILEGKKKLFMPGMVDAHTHTCQQLLRGRIMDEYPMIWKRIMVPYESSLNEKDISISAQLSCLEMIKSGTTSFIDAGGTYMHKVGEAVIESGLRAAITCSTMNKDDSIPKNMISTEKEAMERNANLYKNFHGKGNGRLEVWFSLRTLISCSPSLIMKAFENAYEFNTGIHVHMNEYPNEINYCLENYQKRPIEYLESLGILGPNFLSAHSILLSENEIDILRKYDVKVVHCPISNLGKGVPKTSRLLQSGVSISLGTDGTAHAGLSLFNEIKVFRSAMHINLGVPICDPVVMPARKLLEMATLGGAKAMLHGDSLGTLQIGKKADLISIDLDQPHIMPTHNMVNTLVEVVNSNDVKDMIVNGKLIMKNREVLTLDEERIMHMSKSALKGITDRAGI</sequence>
<feature type="domain" description="Amidohydrolase-related" evidence="2">
    <location>
        <begin position="62"/>
        <end position="415"/>
    </location>
</feature>
<dbReference type="SUPFAM" id="SSF51338">
    <property type="entry name" value="Composite domain of metallo-dependent hydrolases"/>
    <property type="match status" value="1"/>
</dbReference>
<dbReference type="Pfam" id="PF01979">
    <property type="entry name" value="Amidohydro_1"/>
    <property type="match status" value="1"/>
</dbReference>
<dbReference type="CDD" id="cd01298">
    <property type="entry name" value="ATZ_TRZ_like"/>
    <property type="match status" value="1"/>
</dbReference>
<dbReference type="GO" id="GO:0016810">
    <property type="term" value="F:hydrolase activity, acting on carbon-nitrogen (but not peptide) bonds"/>
    <property type="evidence" value="ECO:0007669"/>
    <property type="project" value="InterPro"/>
</dbReference>
<dbReference type="AlphaFoldDB" id="A0A0L0W7P8"/>
<dbReference type="Gene3D" id="3.20.20.140">
    <property type="entry name" value="Metal-dependent hydrolases"/>
    <property type="match status" value="1"/>
</dbReference>
<keyword evidence="1" id="KW-0378">Hydrolase</keyword>
<protein>
    <submittedName>
        <fullName evidence="3">Cytosine deaminase</fullName>
    </submittedName>
</protein>
<dbReference type="PANTHER" id="PTHR43794:SF11">
    <property type="entry name" value="AMIDOHYDROLASE-RELATED DOMAIN-CONTAINING PROTEIN"/>
    <property type="match status" value="1"/>
</dbReference>
<dbReference type="Proteomes" id="UP000037267">
    <property type="component" value="Unassembled WGS sequence"/>
</dbReference>
<dbReference type="EMBL" id="LGSS01000015">
    <property type="protein sequence ID" value="KNF07564.1"/>
    <property type="molecule type" value="Genomic_DNA"/>
</dbReference>
<name>A0A0L0W7P8_GOTPU</name>
<proteinExistence type="predicted"/>
<dbReference type="InterPro" id="IPR032466">
    <property type="entry name" value="Metal_Hydrolase"/>
</dbReference>
<dbReference type="Gene3D" id="2.30.40.10">
    <property type="entry name" value="Urease, subunit C, domain 1"/>
    <property type="match status" value="1"/>
</dbReference>
<comment type="caution">
    <text evidence="3">The sequence shown here is derived from an EMBL/GenBank/DDBJ whole genome shotgun (WGS) entry which is preliminary data.</text>
</comment>
<gene>
    <name evidence="3" type="ORF">CLPU_15c00580</name>
</gene>
<reference evidence="4" key="1">
    <citation type="submission" date="2015-07" db="EMBL/GenBank/DDBJ databases">
        <title>Draft genome sequence of the purine-degrading Gottschalkia purinilyticum DSM 1384 (formerly Clostridium purinilyticum).</title>
        <authorList>
            <person name="Poehlein A."/>
            <person name="Schiel-Bengelsdorf B."/>
            <person name="Bengelsdorf F.R."/>
            <person name="Daniel R."/>
            <person name="Duerre P."/>
        </authorList>
    </citation>
    <scope>NUCLEOTIDE SEQUENCE [LARGE SCALE GENOMIC DNA]</scope>
    <source>
        <strain evidence="4">DSM 1384</strain>
    </source>
</reference>